<evidence type="ECO:0000313" key="3">
    <source>
        <dbReference type="Proteomes" id="UP000620104"/>
    </source>
</evidence>
<name>A0A8H3TTM0_9TREE</name>
<organism evidence="2 3">
    <name type="scientific">Naganishia liquefaciens</name>
    <dbReference type="NCBI Taxonomy" id="104408"/>
    <lineage>
        <taxon>Eukaryota</taxon>
        <taxon>Fungi</taxon>
        <taxon>Dikarya</taxon>
        <taxon>Basidiomycota</taxon>
        <taxon>Agaricomycotina</taxon>
        <taxon>Tremellomycetes</taxon>
        <taxon>Filobasidiales</taxon>
        <taxon>Filobasidiaceae</taxon>
        <taxon>Naganishia</taxon>
    </lineage>
</organism>
<dbReference type="EMBL" id="BLZA01000018">
    <property type="protein sequence ID" value="GHJ86445.1"/>
    <property type="molecule type" value="Genomic_DNA"/>
</dbReference>
<comment type="caution">
    <text evidence="2">The sequence shown here is derived from an EMBL/GenBank/DDBJ whole genome shotgun (WGS) entry which is preliminary data.</text>
</comment>
<feature type="region of interest" description="Disordered" evidence="1">
    <location>
        <begin position="713"/>
        <end position="804"/>
    </location>
</feature>
<feature type="compositionally biased region" description="Polar residues" evidence="1">
    <location>
        <begin position="736"/>
        <end position="766"/>
    </location>
</feature>
<evidence type="ECO:0000256" key="1">
    <source>
        <dbReference type="SAM" id="MobiDB-lite"/>
    </source>
</evidence>
<proteinExistence type="predicted"/>
<dbReference type="OrthoDB" id="2017782at2759"/>
<gene>
    <name evidence="2" type="ORF">NliqN6_2847</name>
</gene>
<feature type="compositionally biased region" description="Basic and acidic residues" evidence="1">
    <location>
        <begin position="782"/>
        <end position="793"/>
    </location>
</feature>
<accession>A0A8H3TTM0</accession>
<keyword evidence="3" id="KW-1185">Reference proteome</keyword>
<evidence type="ECO:0000313" key="2">
    <source>
        <dbReference type="EMBL" id="GHJ86445.1"/>
    </source>
</evidence>
<dbReference type="Proteomes" id="UP000620104">
    <property type="component" value="Unassembled WGS sequence"/>
</dbReference>
<sequence>MGINFADLDRQVLTLVAQHLILLSTAELSDKKPRSGRSSVDLFHKNVVSSSLSKQNALRSRTRIDSLLNLGPGDIQDLVAAELPSLTQRLSEPCQCRPRPVYILPLLLTCRKIHNVLSVEGNPTLYKWLYEKTFDTVAVKRRWNTNMIPSWHFQNDNHSYVDYDSTYREAKRRKSGNGGSLPMFPVSWKDHREFDLERNHSLLAEEYRDRLRIFRKFRLLNDESHQEDLREKVAADTQQDSEAEHVFWTIWWMVTEHDEKNIPLLHSMMDLEMSGTALFKKLYLADVTDPGLPPSTVIKALGAWLAVRLDMVTMYEDTPEHVDEKVFALTPFALASFKYPLYIAPWTFRVLPLTKVAQDEEELRLLSRPNAFMPDLTPNELGVPVRRFGREWKVVPNFYADAAGLIFDGILDRHPHLVTLGKRIGTPSYHAAFPHLNLPIPKPQMANHLRSASFSGKQTPSPRGFLLPGFGSQSTHNLTSLQYDQDFVRAMSCASPVTSPGLPPLFYRRKLHGTWKGSFLFFDFEAYRRVLGGNLRSLYEGPFGHQECEWNITESVINVRYDKVGGSGSFLSAGFRIDQTAEEATAEAKLSPDERGWEACEDEDAPDRPGWTKEILLTGQARHSWGTSEIYGRVRMWDGLVMMRQDFSHRAVGRWLYTGYIHAGGLLVGRWRDTFTPESQRGYENAFHLHKISDSADLPIRWSESDYHRYDLPLSASGSGPPSGVLSATDAGPHDNLSNSLSPGERASSQTSSRSFVSENSLQNGMDLSILPPIRNPSIGTEARKAANLKEESPQLPSWRNPPS</sequence>
<feature type="compositionally biased region" description="Low complexity" evidence="1">
    <location>
        <begin position="713"/>
        <end position="728"/>
    </location>
</feature>
<reference evidence="2" key="1">
    <citation type="submission" date="2020-07" db="EMBL/GenBank/DDBJ databases">
        <title>Draft Genome Sequence of a Deep-Sea Yeast, Naganishia (Cryptococcus) liquefaciens strain N6.</title>
        <authorList>
            <person name="Han Y.W."/>
            <person name="Kajitani R."/>
            <person name="Morimoto H."/>
            <person name="Parhat M."/>
            <person name="Tsubouchi H."/>
            <person name="Bakenova O."/>
            <person name="Ogata M."/>
            <person name="Argunhan B."/>
            <person name="Aoki R."/>
            <person name="Kajiwara S."/>
            <person name="Itoh T."/>
            <person name="Iwasaki H."/>
        </authorList>
    </citation>
    <scope>NUCLEOTIDE SEQUENCE</scope>
    <source>
        <strain evidence="2">N6</strain>
    </source>
</reference>
<protein>
    <submittedName>
        <fullName evidence="2">Uncharacterized protein</fullName>
    </submittedName>
</protein>
<dbReference type="AlphaFoldDB" id="A0A8H3TTM0"/>